<evidence type="ECO:0000313" key="4">
    <source>
        <dbReference type="Proteomes" id="UP001144341"/>
    </source>
</evidence>
<protein>
    <submittedName>
        <fullName evidence="3">Glycosyltransferase family 4 protein</fullName>
    </submittedName>
</protein>
<dbReference type="RefSeq" id="WP_269414805.1">
    <property type="nucleotide sequence ID" value="NZ_JAPWGL010000002.1"/>
</dbReference>
<keyword evidence="4" id="KW-1185">Reference proteome</keyword>
<name>A0ABT4KVQ9_9SPHI</name>
<dbReference type="Proteomes" id="UP001144341">
    <property type="component" value="Unassembled WGS sequence"/>
</dbReference>
<dbReference type="PANTHER" id="PTHR12526">
    <property type="entry name" value="GLYCOSYLTRANSFERASE"/>
    <property type="match status" value="1"/>
</dbReference>
<gene>
    <name evidence="3" type="ORF">O0931_06790</name>
</gene>
<evidence type="ECO:0000259" key="1">
    <source>
        <dbReference type="Pfam" id="PF00534"/>
    </source>
</evidence>
<dbReference type="Pfam" id="PF13439">
    <property type="entry name" value="Glyco_transf_4"/>
    <property type="match status" value="1"/>
</dbReference>
<reference evidence="3" key="1">
    <citation type="submission" date="2022-12" db="EMBL/GenBank/DDBJ databases">
        <title>Genome sequence of SJ11.</title>
        <authorList>
            <person name="Woo H."/>
        </authorList>
    </citation>
    <scope>NUCLEOTIDE SEQUENCE</scope>
    <source>
        <strain evidence="3">SJ11</strain>
    </source>
</reference>
<dbReference type="CDD" id="cd03808">
    <property type="entry name" value="GT4_CapM-like"/>
    <property type="match status" value="1"/>
</dbReference>
<feature type="domain" description="Glycosyl transferase family 1" evidence="1">
    <location>
        <begin position="184"/>
        <end position="347"/>
    </location>
</feature>
<organism evidence="3 4">
    <name type="scientific">Pedobacter rhodius</name>
    <dbReference type="NCBI Taxonomy" id="3004098"/>
    <lineage>
        <taxon>Bacteria</taxon>
        <taxon>Pseudomonadati</taxon>
        <taxon>Bacteroidota</taxon>
        <taxon>Sphingobacteriia</taxon>
        <taxon>Sphingobacteriales</taxon>
        <taxon>Sphingobacteriaceae</taxon>
        <taxon>Pedobacter</taxon>
    </lineage>
</organism>
<dbReference type="Gene3D" id="3.40.50.2000">
    <property type="entry name" value="Glycogen Phosphorylase B"/>
    <property type="match status" value="2"/>
</dbReference>
<comment type="caution">
    <text evidence="3">The sequence shown here is derived from an EMBL/GenBank/DDBJ whole genome shotgun (WGS) entry which is preliminary data.</text>
</comment>
<dbReference type="SUPFAM" id="SSF53756">
    <property type="entry name" value="UDP-Glycosyltransferase/glycogen phosphorylase"/>
    <property type="match status" value="1"/>
</dbReference>
<dbReference type="InterPro" id="IPR028098">
    <property type="entry name" value="Glyco_trans_4-like_N"/>
</dbReference>
<sequence>MGVQQKKILHAIRQGKVGGGETHVLNLVEELDKQKYESVILSFTEGPMVEKLKAEGYKTYVVNTETPFDFRVWKKVKKIIEAEKIDLIHAHGTRANSNTFYSAKSLKIPLIYTVHGWSFHPDQGKMVKTIRTLSERFLVHVADKTICVSESNLREGKSKFPMPDSIVVLNGINRVKFNPDKVYKDIRSELGIKDTDVVVGYIARITHQKSPIAFIHAIANLEASENVKFLIVGDGDLKPQMLKLSDELHLKNIIFIDFREDIPDILNAINIFCLPSLWEGLPIALLEAMSMRKAIIASEIDGINDLISNDDNGILVPPRDIRRLSEALNQLIRNEPLRTNLGSKAEKTVKDQFNVEVMTKKIELIYEDVFLNYKR</sequence>
<dbReference type="EMBL" id="JAPWGL010000002">
    <property type="protein sequence ID" value="MCZ4223002.1"/>
    <property type="molecule type" value="Genomic_DNA"/>
</dbReference>
<evidence type="ECO:0000313" key="3">
    <source>
        <dbReference type="EMBL" id="MCZ4223002.1"/>
    </source>
</evidence>
<dbReference type="InterPro" id="IPR001296">
    <property type="entry name" value="Glyco_trans_1"/>
</dbReference>
<accession>A0ABT4KVQ9</accession>
<evidence type="ECO:0000259" key="2">
    <source>
        <dbReference type="Pfam" id="PF13439"/>
    </source>
</evidence>
<dbReference type="Pfam" id="PF00534">
    <property type="entry name" value="Glycos_transf_1"/>
    <property type="match status" value="1"/>
</dbReference>
<proteinExistence type="predicted"/>
<feature type="domain" description="Glycosyltransferase subfamily 4-like N-terminal" evidence="2">
    <location>
        <begin position="17"/>
        <end position="173"/>
    </location>
</feature>
<dbReference type="PANTHER" id="PTHR12526:SF630">
    <property type="entry name" value="GLYCOSYLTRANSFERASE"/>
    <property type="match status" value="1"/>
</dbReference>